<organism evidence="3 4">
    <name type="scientific">Theileria equi strain WA</name>
    <dbReference type="NCBI Taxonomy" id="1537102"/>
    <lineage>
        <taxon>Eukaryota</taxon>
        <taxon>Sar</taxon>
        <taxon>Alveolata</taxon>
        <taxon>Apicomplexa</taxon>
        <taxon>Aconoidasida</taxon>
        <taxon>Piroplasmida</taxon>
        <taxon>Theileriidae</taxon>
        <taxon>Theileria</taxon>
    </lineage>
</organism>
<feature type="signal peptide" evidence="2">
    <location>
        <begin position="1"/>
        <end position="18"/>
    </location>
</feature>
<feature type="compositionally biased region" description="Basic and acidic residues" evidence="1">
    <location>
        <begin position="53"/>
        <end position="76"/>
    </location>
</feature>
<dbReference type="RefSeq" id="XP_004831849.1">
    <property type="nucleotide sequence ID" value="XM_004831792.1"/>
</dbReference>
<feature type="region of interest" description="Disordered" evidence="1">
    <location>
        <begin position="453"/>
        <end position="526"/>
    </location>
</feature>
<evidence type="ECO:0000313" key="4">
    <source>
        <dbReference type="Proteomes" id="UP000031512"/>
    </source>
</evidence>
<feature type="compositionally biased region" description="Basic and acidic residues" evidence="1">
    <location>
        <begin position="85"/>
        <end position="107"/>
    </location>
</feature>
<reference evidence="3 4" key="1">
    <citation type="journal article" date="2012" name="BMC Genomics">
        <title>Comparative genomic analysis and phylogenetic position of Theileria equi.</title>
        <authorList>
            <person name="Kappmeyer L.S."/>
            <person name="Thiagarajan M."/>
            <person name="Herndon D.R."/>
            <person name="Ramsay J.D."/>
            <person name="Caler E."/>
            <person name="Djikeng A."/>
            <person name="Gillespie J.J."/>
            <person name="Lau A.O."/>
            <person name="Roalson E.H."/>
            <person name="Silva J.C."/>
            <person name="Silva M.G."/>
            <person name="Suarez C.E."/>
            <person name="Ueti M.W."/>
            <person name="Nene V.M."/>
            <person name="Mealey R.H."/>
            <person name="Knowles D.P."/>
            <person name="Brayton K.A."/>
        </authorList>
    </citation>
    <scope>NUCLEOTIDE SEQUENCE [LARGE SCALE GENOMIC DNA]</scope>
    <source>
        <strain evidence="3 4">WA</strain>
    </source>
</reference>
<dbReference type="EMBL" id="ACOU01000007">
    <property type="protein sequence ID" value="EKX72397.1"/>
    <property type="molecule type" value="Genomic_DNA"/>
</dbReference>
<dbReference type="Pfam" id="PF04385">
    <property type="entry name" value="FAINT"/>
    <property type="match status" value="1"/>
</dbReference>
<protein>
    <submittedName>
        <fullName evidence="3">Signal peptide containing protein</fullName>
    </submittedName>
</protein>
<dbReference type="AlphaFoldDB" id="L1LAA7"/>
<evidence type="ECO:0000256" key="1">
    <source>
        <dbReference type="SAM" id="MobiDB-lite"/>
    </source>
</evidence>
<dbReference type="InterPro" id="IPR007480">
    <property type="entry name" value="DUF529"/>
</dbReference>
<gene>
    <name evidence="3" type="ORF">BEWA_048640</name>
</gene>
<keyword evidence="2" id="KW-0732">Signal</keyword>
<feature type="compositionally biased region" description="Low complexity" evidence="1">
    <location>
        <begin position="476"/>
        <end position="485"/>
    </location>
</feature>
<name>L1LAA7_THEEQ</name>
<evidence type="ECO:0000313" key="3">
    <source>
        <dbReference type="EMBL" id="EKX72397.1"/>
    </source>
</evidence>
<feature type="compositionally biased region" description="Pro residues" evidence="1">
    <location>
        <begin position="26"/>
        <end position="36"/>
    </location>
</feature>
<keyword evidence="4" id="KW-1185">Reference proteome</keyword>
<dbReference type="GeneID" id="15804162"/>
<dbReference type="Proteomes" id="UP000031512">
    <property type="component" value="Unassembled WGS sequence"/>
</dbReference>
<proteinExistence type="predicted"/>
<feature type="region of interest" description="Disordered" evidence="1">
    <location>
        <begin position="24"/>
        <end position="211"/>
    </location>
</feature>
<feature type="compositionally biased region" description="Basic and acidic residues" evidence="1">
    <location>
        <begin position="178"/>
        <end position="205"/>
    </location>
</feature>
<dbReference type="VEuPathDB" id="PiroplasmaDB:BEWA_048640"/>
<evidence type="ECO:0000256" key="2">
    <source>
        <dbReference type="SAM" id="SignalP"/>
    </source>
</evidence>
<comment type="caution">
    <text evidence="3">The sequence shown here is derived from an EMBL/GenBank/DDBJ whole genome shotgun (WGS) entry which is preliminary data.</text>
</comment>
<dbReference type="OrthoDB" id="360827at2759"/>
<feature type="compositionally biased region" description="Low complexity" evidence="1">
    <location>
        <begin position="497"/>
        <end position="516"/>
    </location>
</feature>
<feature type="compositionally biased region" description="Polar residues" evidence="1">
    <location>
        <begin position="130"/>
        <end position="141"/>
    </location>
</feature>
<dbReference type="KEGG" id="beq:BEWA_048640"/>
<accession>L1LAA7</accession>
<feature type="chain" id="PRO_5003952295" evidence="2">
    <location>
        <begin position="19"/>
        <end position="526"/>
    </location>
</feature>
<sequence length="526" mass="59190">MRILLLLFTASLFHICRCGNETDEYPVPPPPPPPPFHRCTCGDRFAPKKTSKKDKSKEEADKDEGAAADASEIKLRKDSKKGRRLKDTQRSFKVKRNESDKEKEKRRATISVPEDPVLATKNDERGDYSPTDSLVESTGNGSKEDILEAVQTETHTPTEEGAACAPEDASTTEPMGETEAKKEEPVVRAKEYLRKSPEDKPEEVPLRPSGLTIDIATPDTRECQCFKYHHDEIPIVLIVPKTNMVKNIAEGKFLIWTTSPGEKVEYSKMFLKNGEPEMLLIAKSCDNVVRHTRFIKHEGVWEECKSFKGRTHRLKVPVETSTEFPLRIEDEESTKECTVFQTLLFGVNTRFYSPNPGYVATEVFYGKSSIWIGGENERCISCDLYSEMERPSFILLTIKDVRGLRSKYYRVIDGEWKNITAQDFEQKRRETIALDARRKYALAGTLKPASKEPGEILTETASPKKSKKKGKGCLMRKLSGLLSSGKSRKPLVRKAESSGTSSSDTRSSTSDQNSQDLSKSEDRGSI</sequence>